<dbReference type="AlphaFoldDB" id="A0A2J6QE87"/>
<organism evidence="1 2">
    <name type="scientific">Hyaloscypha hepaticicola</name>
    <dbReference type="NCBI Taxonomy" id="2082293"/>
    <lineage>
        <taxon>Eukaryota</taxon>
        <taxon>Fungi</taxon>
        <taxon>Dikarya</taxon>
        <taxon>Ascomycota</taxon>
        <taxon>Pezizomycotina</taxon>
        <taxon>Leotiomycetes</taxon>
        <taxon>Helotiales</taxon>
        <taxon>Hyaloscyphaceae</taxon>
        <taxon>Hyaloscypha</taxon>
    </lineage>
</organism>
<dbReference type="EMBL" id="KZ613472">
    <property type="protein sequence ID" value="PMD24585.1"/>
    <property type="molecule type" value="Genomic_DNA"/>
</dbReference>
<name>A0A2J6QE87_9HELO</name>
<proteinExistence type="predicted"/>
<accession>A0A2J6QE87</accession>
<evidence type="ECO:0000313" key="1">
    <source>
        <dbReference type="EMBL" id="PMD24585.1"/>
    </source>
</evidence>
<gene>
    <name evidence="1" type="ORF">NA56DRAFT_491846</name>
</gene>
<keyword evidence="2" id="KW-1185">Reference proteome</keyword>
<evidence type="ECO:0000313" key="2">
    <source>
        <dbReference type="Proteomes" id="UP000235672"/>
    </source>
</evidence>
<reference evidence="1 2" key="1">
    <citation type="submission" date="2016-05" db="EMBL/GenBank/DDBJ databases">
        <title>A degradative enzymes factory behind the ericoid mycorrhizal symbiosis.</title>
        <authorList>
            <consortium name="DOE Joint Genome Institute"/>
            <person name="Martino E."/>
            <person name="Morin E."/>
            <person name="Grelet G."/>
            <person name="Kuo A."/>
            <person name="Kohler A."/>
            <person name="Daghino S."/>
            <person name="Barry K."/>
            <person name="Choi C."/>
            <person name="Cichocki N."/>
            <person name="Clum A."/>
            <person name="Copeland A."/>
            <person name="Hainaut M."/>
            <person name="Haridas S."/>
            <person name="Labutti K."/>
            <person name="Lindquist E."/>
            <person name="Lipzen A."/>
            <person name="Khouja H.-R."/>
            <person name="Murat C."/>
            <person name="Ohm R."/>
            <person name="Olson A."/>
            <person name="Spatafora J."/>
            <person name="Veneault-Fourrey C."/>
            <person name="Henrissat B."/>
            <person name="Grigoriev I."/>
            <person name="Martin F."/>
            <person name="Perotto S."/>
        </authorList>
    </citation>
    <scope>NUCLEOTIDE SEQUENCE [LARGE SCALE GENOMIC DNA]</scope>
    <source>
        <strain evidence="1 2">UAMH 7357</strain>
    </source>
</reference>
<sequence length="106" mass="12139">MRDIYRLFTPCLVEVQKTKSSPLWSTRNIKLQSTSQQLVNPTRTSRAHTSWTGASWTHAGWMYSRSKRHLASFSNRSPEPFPPSARGSSCIRPRPLLCIPRYAVYG</sequence>
<protein>
    <submittedName>
        <fullName evidence="1">Uncharacterized protein</fullName>
    </submittedName>
</protein>
<dbReference type="Proteomes" id="UP000235672">
    <property type="component" value="Unassembled WGS sequence"/>
</dbReference>